<evidence type="ECO:0000256" key="1">
    <source>
        <dbReference type="ARBA" id="ARBA00039911"/>
    </source>
</evidence>
<gene>
    <name evidence="4" type="primary">LOC101980854</name>
</gene>
<dbReference type="InterPro" id="IPR000580">
    <property type="entry name" value="TSC22/Bun"/>
</dbReference>
<evidence type="ECO:0000313" key="4">
    <source>
        <dbReference type="RefSeq" id="XP_013201297.1"/>
    </source>
</evidence>
<keyword evidence="3" id="KW-1185">Reference proteome</keyword>
<dbReference type="PANTHER" id="PTHR46745">
    <property type="entry name" value="TSC22 DOMAIN FAMILY PROTEIN 1"/>
    <property type="match status" value="1"/>
</dbReference>
<proteinExistence type="predicted"/>
<dbReference type="SUPFAM" id="SSF58026">
    <property type="entry name" value="Delta-sleep-inducing peptide immunoreactive peptide"/>
    <property type="match status" value="1"/>
</dbReference>
<feature type="compositionally biased region" description="Polar residues" evidence="2">
    <location>
        <begin position="47"/>
        <end position="59"/>
    </location>
</feature>
<evidence type="ECO:0000256" key="2">
    <source>
        <dbReference type="SAM" id="MobiDB-lite"/>
    </source>
</evidence>
<reference evidence="4" key="1">
    <citation type="submission" date="2025-08" db="UniProtKB">
        <authorList>
            <consortium name="RefSeq"/>
        </authorList>
    </citation>
    <scope>IDENTIFICATION</scope>
</reference>
<protein>
    <recommendedName>
        <fullName evidence="1">TSC22 domain family protein 1</fullName>
    </recommendedName>
</protein>
<dbReference type="PANTHER" id="PTHR46745:SF1">
    <property type="entry name" value="TSC22 DOMAIN FAMILY PROTEIN 1"/>
    <property type="match status" value="1"/>
</dbReference>
<organism evidence="3 4">
    <name type="scientific">Microtus ochrogaster</name>
    <name type="common">Prairie vole</name>
    <dbReference type="NCBI Taxonomy" id="79684"/>
    <lineage>
        <taxon>Eukaryota</taxon>
        <taxon>Metazoa</taxon>
        <taxon>Chordata</taxon>
        <taxon>Craniata</taxon>
        <taxon>Vertebrata</taxon>
        <taxon>Euteleostomi</taxon>
        <taxon>Mammalia</taxon>
        <taxon>Eutheria</taxon>
        <taxon>Euarchontoglires</taxon>
        <taxon>Glires</taxon>
        <taxon>Rodentia</taxon>
        <taxon>Myomorpha</taxon>
        <taxon>Muroidea</taxon>
        <taxon>Cricetidae</taxon>
        <taxon>Arvicolinae</taxon>
        <taxon>Microtus</taxon>
    </lineage>
</organism>
<feature type="region of interest" description="Disordered" evidence="2">
    <location>
        <begin position="29"/>
        <end position="79"/>
    </location>
</feature>
<dbReference type="RefSeq" id="XP_013201297.1">
    <property type="nucleotide sequence ID" value="XM_013345843.1"/>
</dbReference>
<dbReference type="GeneID" id="101980854"/>
<dbReference type="Pfam" id="PF01166">
    <property type="entry name" value="TSC22"/>
    <property type="match status" value="1"/>
</dbReference>
<accession>A0ABM1AG67</accession>
<name>A0ABM1AG67_MICOH</name>
<sequence>MDLVKSHLMYAVREEAGVLKGRIKELTEKSSQLEQGSNLLEKLVSPEQLTHTQAQQQTGFPPATGATQPPAQPAPWGSG</sequence>
<feature type="compositionally biased region" description="Polar residues" evidence="2">
    <location>
        <begin position="29"/>
        <end position="38"/>
    </location>
</feature>
<dbReference type="Proteomes" id="UP000694915">
    <property type="component" value="Chromosome 4"/>
</dbReference>
<dbReference type="Gene3D" id="1.20.5.490">
    <property type="entry name" value="Single helix bin"/>
    <property type="match status" value="1"/>
</dbReference>
<evidence type="ECO:0000313" key="3">
    <source>
        <dbReference type="Proteomes" id="UP000694915"/>
    </source>
</evidence>